<reference evidence="2" key="1">
    <citation type="journal article" date="2020" name="Stud. Mycol.">
        <title>101 Dothideomycetes genomes: a test case for predicting lifestyles and emergence of pathogens.</title>
        <authorList>
            <person name="Haridas S."/>
            <person name="Albert R."/>
            <person name="Binder M."/>
            <person name="Bloem J."/>
            <person name="Labutti K."/>
            <person name="Salamov A."/>
            <person name="Andreopoulos B."/>
            <person name="Baker S."/>
            <person name="Barry K."/>
            <person name="Bills G."/>
            <person name="Bluhm B."/>
            <person name="Cannon C."/>
            <person name="Castanera R."/>
            <person name="Culley D."/>
            <person name="Daum C."/>
            <person name="Ezra D."/>
            <person name="Gonzalez J."/>
            <person name="Henrissat B."/>
            <person name="Kuo A."/>
            <person name="Liang C."/>
            <person name="Lipzen A."/>
            <person name="Lutzoni F."/>
            <person name="Magnuson J."/>
            <person name="Mondo S."/>
            <person name="Nolan M."/>
            <person name="Ohm R."/>
            <person name="Pangilinan J."/>
            <person name="Park H.-J."/>
            <person name="Ramirez L."/>
            <person name="Alfaro M."/>
            <person name="Sun H."/>
            <person name="Tritt A."/>
            <person name="Yoshinaga Y."/>
            <person name="Zwiers L.-H."/>
            <person name="Turgeon B."/>
            <person name="Goodwin S."/>
            <person name="Spatafora J."/>
            <person name="Crous P."/>
            <person name="Grigoriev I."/>
        </authorList>
    </citation>
    <scope>NUCLEOTIDE SEQUENCE</scope>
    <source>
        <strain evidence="2">CBS 123094</strain>
    </source>
</reference>
<sequence>MSSHGTPAPAGDKPAFTDRELELLGFAMRSLKSGPPEIDYEKLAALAGMSNPRSASNAWAKIKQKLMADPGVDVGAPKPGRATKKKAAAKAKDNIKEEDEADELAPVKKTAKKRGPKAQDVDGEGAPKKKPRGRPAKKAVDTPPLSDSEAADSNVKKEADESPVNGGGDEDEDVI</sequence>
<organism evidence="2 3">
    <name type="scientific">Amniculicola lignicola CBS 123094</name>
    <dbReference type="NCBI Taxonomy" id="1392246"/>
    <lineage>
        <taxon>Eukaryota</taxon>
        <taxon>Fungi</taxon>
        <taxon>Dikarya</taxon>
        <taxon>Ascomycota</taxon>
        <taxon>Pezizomycotina</taxon>
        <taxon>Dothideomycetes</taxon>
        <taxon>Pleosporomycetidae</taxon>
        <taxon>Pleosporales</taxon>
        <taxon>Amniculicolaceae</taxon>
        <taxon>Amniculicola</taxon>
    </lineage>
</organism>
<evidence type="ECO:0000313" key="2">
    <source>
        <dbReference type="EMBL" id="KAF1997584.1"/>
    </source>
</evidence>
<dbReference type="EMBL" id="ML977611">
    <property type="protein sequence ID" value="KAF1997584.1"/>
    <property type="molecule type" value="Genomic_DNA"/>
</dbReference>
<feature type="compositionally biased region" description="Basic residues" evidence="1">
    <location>
        <begin position="128"/>
        <end position="137"/>
    </location>
</feature>
<dbReference type="OrthoDB" id="5403747at2759"/>
<accession>A0A6A5W9N2</accession>
<keyword evidence="3" id="KW-1185">Reference proteome</keyword>
<gene>
    <name evidence="2" type="ORF">P154DRAFT_536976</name>
</gene>
<feature type="region of interest" description="Disordered" evidence="1">
    <location>
        <begin position="68"/>
        <end position="175"/>
    </location>
</feature>
<proteinExistence type="predicted"/>
<protein>
    <submittedName>
        <fullName evidence="2">Uncharacterized protein</fullName>
    </submittedName>
</protein>
<dbReference type="AlphaFoldDB" id="A0A6A5W9N2"/>
<evidence type="ECO:0000313" key="3">
    <source>
        <dbReference type="Proteomes" id="UP000799779"/>
    </source>
</evidence>
<name>A0A6A5W9N2_9PLEO</name>
<dbReference type="Proteomes" id="UP000799779">
    <property type="component" value="Unassembled WGS sequence"/>
</dbReference>
<evidence type="ECO:0000256" key="1">
    <source>
        <dbReference type="SAM" id="MobiDB-lite"/>
    </source>
</evidence>